<dbReference type="InterPro" id="IPR029001">
    <property type="entry name" value="ITPase-like_fam"/>
</dbReference>
<dbReference type="HAMAP" id="MF_00528">
    <property type="entry name" value="Maf"/>
    <property type="match status" value="1"/>
</dbReference>
<evidence type="ECO:0000313" key="5">
    <source>
        <dbReference type="Proteomes" id="UP000663792"/>
    </source>
</evidence>
<dbReference type="GO" id="GO:0005737">
    <property type="term" value="C:cytoplasm"/>
    <property type="evidence" value="ECO:0007669"/>
    <property type="project" value="UniProtKB-SubCell"/>
</dbReference>
<comment type="cofactor">
    <cofactor evidence="1 3">
        <name>a divalent metal cation</name>
        <dbReference type="ChEBI" id="CHEBI:60240"/>
    </cofactor>
</comment>
<keyword evidence="5" id="KW-1185">Reference proteome</keyword>
<evidence type="ECO:0000256" key="1">
    <source>
        <dbReference type="ARBA" id="ARBA00001968"/>
    </source>
</evidence>
<dbReference type="EC" id="3.6.1.9" evidence="3"/>
<comment type="catalytic activity">
    <reaction evidence="3">
        <text>a ribonucleoside 5'-triphosphate + H2O = a ribonucleoside 5'-phosphate + diphosphate + H(+)</text>
        <dbReference type="Rhea" id="RHEA:23996"/>
        <dbReference type="ChEBI" id="CHEBI:15377"/>
        <dbReference type="ChEBI" id="CHEBI:15378"/>
        <dbReference type="ChEBI" id="CHEBI:33019"/>
        <dbReference type="ChEBI" id="CHEBI:58043"/>
        <dbReference type="ChEBI" id="CHEBI:61557"/>
        <dbReference type="EC" id="3.6.1.9"/>
    </reaction>
</comment>
<dbReference type="Proteomes" id="UP000663792">
    <property type="component" value="Unassembled WGS sequence"/>
</dbReference>
<organism evidence="4 5">
    <name type="scientific">Nakamurella leprariae</name>
    <dbReference type="NCBI Taxonomy" id="2803911"/>
    <lineage>
        <taxon>Bacteria</taxon>
        <taxon>Bacillati</taxon>
        <taxon>Actinomycetota</taxon>
        <taxon>Actinomycetes</taxon>
        <taxon>Nakamurellales</taxon>
        <taxon>Nakamurellaceae</taxon>
        <taxon>Nakamurella</taxon>
    </lineage>
</organism>
<reference evidence="4" key="1">
    <citation type="submission" date="2021-01" db="EMBL/GenBank/DDBJ databases">
        <title>YIM 132084 draft genome.</title>
        <authorList>
            <person name="An D."/>
        </authorList>
    </citation>
    <scope>NUCLEOTIDE SEQUENCE</scope>
    <source>
        <strain evidence="4">YIM 132084</strain>
    </source>
</reference>
<dbReference type="AlphaFoldDB" id="A0A939BZG5"/>
<dbReference type="Gene3D" id="3.90.950.10">
    <property type="match status" value="1"/>
</dbReference>
<proteinExistence type="inferred from homology"/>
<comment type="caution">
    <text evidence="3">Lacks conserved residue(s) required for the propagation of feature annotation.</text>
</comment>
<comment type="catalytic activity">
    <reaction evidence="3">
        <text>a 2'-deoxyribonucleoside 5'-triphosphate + H2O = a 2'-deoxyribonucleoside 5'-phosphate + diphosphate + H(+)</text>
        <dbReference type="Rhea" id="RHEA:44644"/>
        <dbReference type="ChEBI" id="CHEBI:15377"/>
        <dbReference type="ChEBI" id="CHEBI:15378"/>
        <dbReference type="ChEBI" id="CHEBI:33019"/>
        <dbReference type="ChEBI" id="CHEBI:61560"/>
        <dbReference type="ChEBI" id="CHEBI:65317"/>
        <dbReference type="EC" id="3.6.1.9"/>
    </reaction>
</comment>
<keyword evidence="3" id="KW-0963">Cytoplasm</keyword>
<dbReference type="PANTHER" id="PTHR43213:SF5">
    <property type="entry name" value="BIFUNCTIONAL DTTP_UTP PYROPHOSPHATASE_METHYLTRANSFERASE PROTEIN-RELATED"/>
    <property type="match status" value="1"/>
</dbReference>
<feature type="active site" description="Proton acceptor" evidence="3">
    <location>
        <position position="121"/>
    </location>
</feature>
<dbReference type="InterPro" id="IPR003697">
    <property type="entry name" value="Maf-like"/>
</dbReference>
<evidence type="ECO:0000256" key="2">
    <source>
        <dbReference type="ARBA" id="ARBA00022801"/>
    </source>
</evidence>
<keyword evidence="3" id="KW-0546">Nucleotide metabolism</keyword>
<accession>A0A939BZG5</accession>
<name>A0A939BZG5_9ACTN</name>
<comment type="function">
    <text evidence="3">Nucleoside triphosphate pyrophosphatase. May have a dual role in cell division arrest and in preventing the incorporation of modified nucleotides into cellular nucleic acids.</text>
</comment>
<protein>
    <recommendedName>
        <fullName evidence="3">Nucleoside triphosphate pyrophosphatase</fullName>
        <ecNumber evidence="3">3.6.1.9</ecNumber>
    </recommendedName>
    <alternativeName>
        <fullName evidence="3">Nucleotide pyrophosphatase</fullName>
        <shortName evidence="3">Nucleotide PPase</shortName>
    </alternativeName>
</protein>
<dbReference type="Pfam" id="PF02545">
    <property type="entry name" value="Maf"/>
    <property type="match status" value="1"/>
</dbReference>
<evidence type="ECO:0000256" key="3">
    <source>
        <dbReference type="HAMAP-Rule" id="MF_00528"/>
    </source>
</evidence>
<dbReference type="NCBIfam" id="TIGR00172">
    <property type="entry name" value="maf"/>
    <property type="match status" value="1"/>
</dbReference>
<comment type="subcellular location">
    <subcellularLocation>
        <location evidence="3">Cytoplasm</location>
    </subcellularLocation>
</comment>
<sequence length="254" mass="26215">MAAGRRRGAGGRSGVTSSASLQGATVVLASASPARLAVLRAAGIDPVVRVSAVDEDAALEALAGEPEPVRVARLAAAKADAVIAALQEESRERGTSERGLRPSDTAENPFLHGDLVVIGCDSMLLLDGRLQGKPADADEARRRWAAMAGRDGLLLTGHAVRRVVDGQVVAAAEDTGSTVVRMGRPSRAELDAYLATGEPMAVAGALTIDGFGGWFVEGVDGDPSNVIGLSLPLTRRLLAGIGVRVTDLWRRPTG</sequence>
<evidence type="ECO:0000313" key="4">
    <source>
        <dbReference type="EMBL" id="MBM9467681.1"/>
    </source>
</evidence>
<dbReference type="PANTHER" id="PTHR43213">
    <property type="entry name" value="BIFUNCTIONAL DTTP/UTP PYROPHOSPHATASE/METHYLTRANSFERASE PROTEIN-RELATED"/>
    <property type="match status" value="1"/>
</dbReference>
<dbReference type="EMBL" id="JAERWK010000012">
    <property type="protein sequence ID" value="MBM9467681.1"/>
    <property type="molecule type" value="Genomic_DNA"/>
</dbReference>
<gene>
    <name evidence="4" type="primary">maf</name>
    <name evidence="4" type="ORF">JL106_10360</name>
</gene>
<keyword evidence="2 3" id="KW-0378">Hydrolase</keyword>
<dbReference type="CDD" id="cd00555">
    <property type="entry name" value="Maf"/>
    <property type="match status" value="1"/>
</dbReference>
<dbReference type="SUPFAM" id="SSF52972">
    <property type="entry name" value="ITPase-like"/>
    <property type="match status" value="1"/>
</dbReference>
<dbReference type="GO" id="GO:0009117">
    <property type="term" value="P:nucleotide metabolic process"/>
    <property type="evidence" value="ECO:0007669"/>
    <property type="project" value="UniProtKB-KW"/>
</dbReference>
<dbReference type="GO" id="GO:0047429">
    <property type="term" value="F:nucleoside triphosphate diphosphatase activity"/>
    <property type="evidence" value="ECO:0007669"/>
    <property type="project" value="UniProtKB-EC"/>
</dbReference>
<comment type="caution">
    <text evidence="4">The sequence shown here is derived from an EMBL/GenBank/DDBJ whole genome shotgun (WGS) entry which is preliminary data.</text>
</comment>
<comment type="similarity">
    <text evidence="3">Belongs to the Maf family.</text>
</comment>